<dbReference type="InterPro" id="IPR016189">
    <property type="entry name" value="Transl_init_fac_IF2/IF5_N"/>
</dbReference>
<dbReference type="NCBIfam" id="NF003067">
    <property type="entry name" value="PRK03988.1"/>
    <property type="match status" value="1"/>
</dbReference>
<dbReference type="InterPro" id="IPR045196">
    <property type="entry name" value="IF2/IF5"/>
</dbReference>
<evidence type="ECO:0000256" key="3">
    <source>
        <dbReference type="ARBA" id="ARBA00011243"/>
    </source>
</evidence>
<comment type="function">
    <text evidence="1 9">eIF-2 functions in the early steps of protein synthesis by forming a ternary complex with GTP and initiator tRNA.</text>
</comment>
<dbReference type="InterPro" id="IPR004458">
    <property type="entry name" value="TIF2_bsu_arc"/>
</dbReference>
<dbReference type="InterPro" id="IPR000679">
    <property type="entry name" value="Znf_GATA"/>
</dbReference>
<evidence type="ECO:0000259" key="10">
    <source>
        <dbReference type="PROSITE" id="PS50114"/>
    </source>
</evidence>
<name>G0ED76_PYRF1</name>
<dbReference type="GeneID" id="11138240"/>
<proteinExistence type="inferred from homology"/>
<evidence type="ECO:0000256" key="9">
    <source>
        <dbReference type="HAMAP-Rule" id="MF_00232"/>
    </source>
</evidence>
<evidence type="ECO:0000313" key="11">
    <source>
        <dbReference type="EMBL" id="AEM39754.1"/>
    </source>
</evidence>
<protein>
    <recommendedName>
        <fullName evidence="4 9">Translation initiation factor 2 subunit beta</fullName>
    </recommendedName>
    <alternativeName>
        <fullName evidence="7 9">aIF2-beta</fullName>
    </alternativeName>
    <alternativeName>
        <fullName evidence="8 9">eIF-2-beta</fullName>
    </alternativeName>
</protein>
<dbReference type="KEGG" id="pfm:Pyrfu_1901"/>
<dbReference type="GO" id="GO:0006355">
    <property type="term" value="P:regulation of DNA-templated transcription"/>
    <property type="evidence" value="ECO:0007669"/>
    <property type="project" value="InterPro"/>
</dbReference>
<reference evidence="11 12" key="1">
    <citation type="journal article" date="2011" name="Stand. Genomic Sci.">
        <title>Complete genome sequence of the hyperthermophilic chemolithoautotroph Pyrolobus fumarii type strain (1A).</title>
        <authorList>
            <person name="Anderson I."/>
            <person name="Goker M."/>
            <person name="Nolan M."/>
            <person name="Lucas S."/>
            <person name="Hammon N."/>
            <person name="Deshpande S."/>
            <person name="Cheng J.F."/>
            <person name="Tapia R."/>
            <person name="Han C."/>
            <person name="Goodwin L."/>
            <person name="Pitluck S."/>
            <person name="Huntemann M."/>
            <person name="Liolios K."/>
            <person name="Ivanova N."/>
            <person name="Pagani I."/>
            <person name="Mavromatis K."/>
            <person name="Ovchinikova G."/>
            <person name="Pati A."/>
            <person name="Chen A."/>
            <person name="Palaniappan K."/>
            <person name="Land M."/>
            <person name="Hauser L."/>
            <person name="Brambilla E.M."/>
            <person name="Huber H."/>
            <person name="Yasawong M."/>
            <person name="Rohde M."/>
            <person name="Spring S."/>
            <person name="Abt B."/>
            <person name="Sikorski J."/>
            <person name="Wirth R."/>
            <person name="Detter J.C."/>
            <person name="Woyke T."/>
            <person name="Bristow J."/>
            <person name="Eisen J.A."/>
            <person name="Markowitz V."/>
            <person name="Hugenholtz P."/>
            <person name="Kyrpides N.C."/>
            <person name="Klenk H.P."/>
            <person name="Lapidus A."/>
        </authorList>
    </citation>
    <scope>NUCLEOTIDE SEQUENCE [LARGE SCALE GENOMIC DNA]</scope>
    <source>
        <strain evidence="12">DSM 11204 / 1A</strain>
    </source>
</reference>
<dbReference type="RefSeq" id="WP_014027431.1">
    <property type="nucleotide sequence ID" value="NC_015931.1"/>
</dbReference>
<evidence type="ECO:0000256" key="1">
    <source>
        <dbReference type="ARBA" id="ARBA00003323"/>
    </source>
</evidence>
<evidence type="ECO:0000256" key="8">
    <source>
        <dbReference type="ARBA" id="ARBA00032408"/>
    </source>
</evidence>
<keyword evidence="6 9" id="KW-0648">Protein biosynthesis</keyword>
<evidence type="ECO:0000256" key="6">
    <source>
        <dbReference type="ARBA" id="ARBA00022917"/>
    </source>
</evidence>
<evidence type="ECO:0000256" key="4">
    <source>
        <dbReference type="ARBA" id="ARBA00022314"/>
    </source>
</evidence>
<dbReference type="eggNOG" id="arCOG01640">
    <property type="taxonomic scope" value="Archaea"/>
</dbReference>
<gene>
    <name evidence="9" type="primary">eif2b</name>
    <name evidence="11" type="ordered locus">Pyrfu_1901</name>
</gene>
<dbReference type="Proteomes" id="UP000001037">
    <property type="component" value="Chromosome"/>
</dbReference>
<dbReference type="InterPro" id="IPR016190">
    <property type="entry name" value="Transl_init_fac_IF2/IF5_Zn-bd"/>
</dbReference>
<dbReference type="InterPro" id="IPR002735">
    <property type="entry name" value="Transl_init_fac_IF2/IF5_dom"/>
</dbReference>
<evidence type="ECO:0000313" key="12">
    <source>
        <dbReference type="Proteomes" id="UP000001037"/>
    </source>
</evidence>
<comment type="subunit">
    <text evidence="3 9">Heterotrimer composed of an alpha, a beta and a gamma chain.</text>
</comment>
<dbReference type="PANTHER" id="PTHR23001:SF3">
    <property type="entry name" value="EUKARYOTIC TRANSLATION INITIATION FACTOR 2 SUBUNIT 2"/>
    <property type="match status" value="1"/>
</dbReference>
<keyword evidence="12" id="KW-1185">Reference proteome</keyword>
<dbReference type="InParanoid" id="G0ED76"/>
<dbReference type="STRING" id="694429.Pyrfu_1901"/>
<evidence type="ECO:0000256" key="7">
    <source>
        <dbReference type="ARBA" id="ARBA00031466"/>
    </source>
</evidence>
<dbReference type="HAMAP" id="MF_00232">
    <property type="entry name" value="eIF_2_beta"/>
    <property type="match status" value="1"/>
</dbReference>
<organism evidence="11 12">
    <name type="scientific">Pyrolobus fumarii (strain DSM 11204 / 1A)</name>
    <dbReference type="NCBI Taxonomy" id="694429"/>
    <lineage>
        <taxon>Archaea</taxon>
        <taxon>Thermoproteota</taxon>
        <taxon>Thermoprotei</taxon>
        <taxon>Desulfurococcales</taxon>
        <taxon>Pyrodictiaceae</taxon>
        <taxon>Pyrolobus</taxon>
    </lineage>
</organism>
<sequence length="160" mass="18381">MSCVRVRFLEATQTTARVKNVKLLYDYDYLLKRLYERLPTKGAKATRFEVPRLAVVRVGGKTIIRNFREICDALRREPRLVMRYLLRELATSGTYDDESGALTLNIRVQSQTLNALMDRFVKTYVICPTCGAPDTRLEKRGRTWVLICEACGAEQPVPTF</sequence>
<accession>G0ED76</accession>
<dbReference type="GO" id="GO:0043565">
    <property type="term" value="F:sequence-specific DNA binding"/>
    <property type="evidence" value="ECO:0007669"/>
    <property type="project" value="InterPro"/>
</dbReference>
<dbReference type="HOGENOM" id="CLU_026663_3_1_2"/>
<dbReference type="GO" id="GO:0003743">
    <property type="term" value="F:translation initiation factor activity"/>
    <property type="evidence" value="ECO:0007669"/>
    <property type="project" value="UniProtKB-UniRule"/>
</dbReference>
<dbReference type="SUPFAM" id="SSF100966">
    <property type="entry name" value="Translation initiation factor 2 beta, aIF2beta, N-terminal domain"/>
    <property type="match status" value="1"/>
</dbReference>
<dbReference type="AlphaFoldDB" id="G0ED76"/>
<evidence type="ECO:0000256" key="5">
    <source>
        <dbReference type="ARBA" id="ARBA00022540"/>
    </source>
</evidence>
<dbReference type="EMBL" id="CP002838">
    <property type="protein sequence ID" value="AEM39754.1"/>
    <property type="molecule type" value="Genomic_DNA"/>
</dbReference>
<evidence type="ECO:0000256" key="2">
    <source>
        <dbReference type="ARBA" id="ARBA00010397"/>
    </source>
</evidence>
<dbReference type="SMART" id="SM00653">
    <property type="entry name" value="eIF2B_5"/>
    <property type="match status" value="1"/>
</dbReference>
<keyword evidence="5 9" id="KW-0396">Initiation factor</keyword>
<dbReference type="Pfam" id="PF01873">
    <property type="entry name" value="eIF-5_eIF-2B"/>
    <property type="match status" value="1"/>
</dbReference>
<dbReference type="PANTHER" id="PTHR23001">
    <property type="entry name" value="EUKARYOTIC TRANSLATION INITIATION FACTOR"/>
    <property type="match status" value="1"/>
</dbReference>
<dbReference type="SUPFAM" id="SSF75689">
    <property type="entry name" value="Zinc-binding domain of translation initiation factor 2 beta"/>
    <property type="match status" value="1"/>
</dbReference>
<comment type="similarity">
    <text evidence="2 9">Belongs to the eIF-2-beta/eIF-5 family.</text>
</comment>
<dbReference type="FunFam" id="3.30.30.170:FF:000001">
    <property type="entry name" value="Eukaryotic translation initiation factor 2 subunit"/>
    <property type="match status" value="1"/>
</dbReference>
<dbReference type="Gene3D" id="3.30.30.170">
    <property type="match status" value="1"/>
</dbReference>
<dbReference type="FunCoup" id="G0ED76">
    <property type="interactions" value="141"/>
</dbReference>
<dbReference type="PROSITE" id="PS50114">
    <property type="entry name" value="GATA_ZN_FINGER_2"/>
    <property type="match status" value="1"/>
</dbReference>
<feature type="domain" description="GATA-type" evidence="10">
    <location>
        <begin position="127"/>
        <end position="152"/>
    </location>
</feature>